<dbReference type="OrthoDB" id="3380613at2"/>
<dbReference type="AlphaFoldDB" id="A0A2V4B1G1"/>
<keyword evidence="2" id="KW-1185">Reference proteome</keyword>
<gene>
    <name evidence="1" type="ORF">BAY60_16100</name>
</gene>
<organism evidence="1 2">
    <name type="scientific">Prauserella muralis</name>
    <dbReference type="NCBI Taxonomy" id="588067"/>
    <lineage>
        <taxon>Bacteria</taxon>
        <taxon>Bacillati</taxon>
        <taxon>Actinomycetota</taxon>
        <taxon>Actinomycetes</taxon>
        <taxon>Pseudonocardiales</taxon>
        <taxon>Pseudonocardiaceae</taxon>
        <taxon>Prauserella</taxon>
    </lineage>
</organism>
<sequence>MAHYLLVIGDREALGWVLTAQRMAFPGFGRAEIRALSPGDELLLYTTRGCFKNPTRDRGRVIAVGTARTAVATLDAPVEIAGRSFPVGCDVEFHTATRWPGGVELSPLVGELDAFADLGRSWSVRLRRPLARLTDGDAKLLRTQLEAAGPEPLERVLDQYTRWWQPGRSRT</sequence>
<dbReference type="EMBL" id="MASW01000002">
    <property type="protein sequence ID" value="PXY27883.1"/>
    <property type="molecule type" value="Genomic_DNA"/>
</dbReference>
<evidence type="ECO:0000313" key="2">
    <source>
        <dbReference type="Proteomes" id="UP000249915"/>
    </source>
</evidence>
<proteinExistence type="predicted"/>
<name>A0A2V4B1G1_9PSEU</name>
<dbReference type="RefSeq" id="WP_112281898.1">
    <property type="nucleotide sequence ID" value="NZ_MASW01000002.1"/>
</dbReference>
<comment type="caution">
    <text evidence="1">The sequence shown here is derived from an EMBL/GenBank/DDBJ whole genome shotgun (WGS) entry which is preliminary data.</text>
</comment>
<reference evidence="1 2" key="1">
    <citation type="submission" date="2016-07" db="EMBL/GenBank/DDBJ databases">
        <title>Draft genome sequence of Prauserella muralis DSM 45305, isolated from a mould-covered wall in an indoor environment.</title>
        <authorList>
            <person name="Ruckert C."/>
            <person name="Albersmeier A."/>
            <person name="Jiang C.-L."/>
            <person name="Jiang Y."/>
            <person name="Kalinowski J."/>
            <person name="Schneider O."/>
            <person name="Winkler A."/>
            <person name="Zotchev S.B."/>
        </authorList>
    </citation>
    <scope>NUCLEOTIDE SEQUENCE [LARGE SCALE GENOMIC DNA]</scope>
    <source>
        <strain evidence="1 2">DSM 45305</strain>
    </source>
</reference>
<dbReference type="Proteomes" id="UP000249915">
    <property type="component" value="Unassembled WGS sequence"/>
</dbReference>
<protein>
    <submittedName>
        <fullName evidence="1">Uncharacterized protein</fullName>
    </submittedName>
</protein>
<evidence type="ECO:0000313" key="1">
    <source>
        <dbReference type="EMBL" id="PXY27883.1"/>
    </source>
</evidence>
<accession>A0A2V4B1G1</accession>
<dbReference type="Gene3D" id="3.10.590.10">
    <property type="entry name" value="ph1033 like domains"/>
    <property type="match status" value="1"/>
</dbReference>